<keyword evidence="3" id="KW-0963">Cytoplasm</keyword>
<evidence type="ECO:0000256" key="4">
    <source>
        <dbReference type="ARBA" id="ARBA00022737"/>
    </source>
</evidence>
<dbReference type="Pfam" id="PF13513">
    <property type="entry name" value="HEAT_EZ"/>
    <property type="match status" value="1"/>
</dbReference>
<dbReference type="InterPro" id="IPR011989">
    <property type="entry name" value="ARM-like"/>
</dbReference>
<dbReference type="GO" id="GO:0006606">
    <property type="term" value="P:protein import into nucleus"/>
    <property type="evidence" value="ECO:0007669"/>
    <property type="project" value="InterPro"/>
</dbReference>
<evidence type="ECO:0000256" key="5">
    <source>
        <dbReference type="ARBA" id="ARBA00022927"/>
    </source>
</evidence>
<dbReference type="EMBL" id="CAAALY010023180">
    <property type="protein sequence ID" value="VEL15030.1"/>
    <property type="molecule type" value="Genomic_DNA"/>
</dbReference>
<accession>A0A3S5AFB8</accession>
<dbReference type="GO" id="GO:0005737">
    <property type="term" value="C:cytoplasm"/>
    <property type="evidence" value="ECO:0007669"/>
    <property type="project" value="UniProtKB-SubCell"/>
</dbReference>
<dbReference type="InterPro" id="IPR040122">
    <property type="entry name" value="Importin_beta"/>
</dbReference>
<dbReference type="OrthoDB" id="10263328at2759"/>
<gene>
    <name evidence="8" type="ORF">PXEA_LOCUS8470</name>
</gene>
<proteinExistence type="predicted"/>
<comment type="caution">
    <text evidence="8">The sequence shown here is derived from an EMBL/GenBank/DDBJ whole genome shotgun (WGS) entry which is preliminary data.</text>
</comment>
<dbReference type="Pfam" id="PF25574">
    <property type="entry name" value="TPR_IMB1"/>
    <property type="match status" value="1"/>
</dbReference>
<keyword evidence="4" id="KW-0677">Repeat</keyword>
<protein>
    <recommendedName>
        <fullName evidence="7">Importin subunit beta-1/Transportin-1-like TPR repeats domain-containing protein</fullName>
    </recommendedName>
</protein>
<dbReference type="PANTHER" id="PTHR10527">
    <property type="entry name" value="IMPORTIN BETA"/>
    <property type="match status" value="1"/>
</dbReference>
<dbReference type="SUPFAM" id="SSF48371">
    <property type="entry name" value="ARM repeat"/>
    <property type="match status" value="1"/>
</dbReference>
<evidence type="ECO:0000256" key="1">
    <source>
        <dbReference type="ARBA" id="ARBA00004496"/>
    </source>
</evidence>
<dbReference type="PROSITE" id="PS50077">
    <property type="entry name" value="HEAT_REPEAT"/>
    <property type="match status" value="1"/>
</dbReference>
<keyword evidence="2" id="KW-0813">Transport</keyword>
<keyword evidence="9" id="KW-1185">Reference proteome</keyword>
<evidence type="ECO:0000256" key="2">
    <source>
        <dbReference type="ARBA" id="ARBA00022448"/>
    </source>
</evidence>
<name>A0A3S5AFB8_9PLAT</name>
<evidence type="ECO:0000256" key="3">
    <source>
        <dbReference type="ARBA" id="ARBA00022490"/>
    </source>
</evidence>
<evidence type="ECO:0000259" key="7">
    <source>
        <dbReference type="Pfam" id="PF25574"/>
    </source>
</evidence>
<dbReference type="InterPro" id="IPR058584">
    <property type="entry name" value="IMB1_TNPO1-like_TPR"/>
</dbReference>
<dbReference type="AlphaFoldDB" id="A0A3S5AFB8"/>
<reference evidence="8" key="1">
    <citation type="submission" date="2018-11" db="EMBL/GenBank/DDBJ databases">
        <authorList>
            <consortium name="Pathogen Informatics"/>
        </authorList>
    </citation>
    <scope>NUCLEOTIDE SEQUENCE</scope>
</reference>
<organism evidence="8 9">
    <name type="scientific">Protopolystoma xenopodis</name>
    <dbReference type="NCBI Taxonomy" id="117903"/>
    <lineage>
        <taxon>Eukaryota</taxon>
        <taxon>Metazoa</taxon>
        <taxon>Spiralia</taxon>
        <taxon>Lophotrochozoa</taxon>
        <taxon>Platyhelminthes</taxon>
        <taxon>Monogenea</taxon>
        <taxon>Polyopisthocotylea</taxon>
        <taxon>Polystomatidea</taxon>
        <taxon>Polystomatidae</taxon>
        <taxon>Protopolystoma</taxon>
    </lineage>
</organism>
<evidence type="ECO:0000313" key="8">
    <source>
        <dbReference type="EMBL" id="VEL15030.1"/>
    </source>
</evidence>
<evidence type="ECO:0000313" key="9">
    <source>
        <dbReference type="Proteomes" id="UP000784294"/>
    </source>
</evidence>
<comment type="subcellular location">
    <subcellularLocation>
        <location evidence="1">Cytoplasm</location>
    </subcellularLocation>
</comment>
<dbReference type="InterPro" id="IPR016024">
    <property type="entry name" value="ARM-type_fold"/>
</dbReference>
<sequence>MRDAAIMAFGSILEGPNTDALKPFVESAMPFIIELLRDPVSAVRDSAAWTIGRVCDLLPEVALAEVYLVPLLTGLFEGLTAEPRVAANVCWAFKSLADGAYDVAVNEHVDTSNDGDDEPSTYALSRYFDTISLQLLEASNRADGAQHSLRNAAYSALMALIRSAARDCYSHVQGVTLIVLERLETILGYECHIINTMDRAQFNDLQSLLCATLQSVLKKINKEDAPSISNKVMSALMSMFHSVVGVQDNAKSPLCKTDGVVEDALLAVSALIDVIGELFLKYLDAFMPVLVACLRLCEETQVCLNAVGLLGDMCRTLGRNMFPQSEGLFNILMETLQNASADKSIRPAILSTFGDLALALGPDIRPFLFLILDTLKQATQAEVNLADPDMIEYLNSLRLSCLEAYTGIVQCLKYSGNGYAETTKALFFIINDHH</sequence>
<dbReference type="Gene3D" id="1.25.10.10">
    <property type="entry name" value="Leucine-rich Repeat Variant"/>
    <property type="match status" value="1"/>
</dbReference>
<feature type="domain" description="Importin subunit beta-1/Transportin-1-like TPR repeats" evidence="7">
    <location>
        <begin position="70"/>
        <end position="416"/>
    </location>
</feature>
<dbReference type="Proteomes" id="UP000784294">
    <property type="component" value="Unassembled WGS sequence"/>
</dbReference>
<evidence type="ECO:0000256" key="6">
    <source>
        <dbReference type="PROSITE-ProRule" id="PRU00103"/>
    </source>
</evidence>
<feature type="repeat" description="HEAT" evidence="6">
    <location>
        <begin position="28"/>
        <end position="65"/>
    </location>
</feature>
<dbReference type="InterPro" id="IPR021133">
    <property type="entry name" value="HEAT_type_2"/>
</dbReference>
<keyword evidence="5" id="KW-0653">Protein transport</keyword>